<proteinExistence type="inferred from homology"/>
<keyword evidence="7" id="KW-1185">Reference proteome</keyword>
<gene>
    <name evidence="6" type="ORF">ZIOFF_002006</name>
</gene>
<dbReference type="UniPathway" id="UPA00143"/>
<dbReference type="InterPro" id="IPR001232">
    <property type="entry name" value="SKP1-like"/>
</dbReference>
<evidence type="ECO:0000313" key="7">
    <source>
        <dbReference type="Proteomes" id="UP000734854"/>
    </source>
</evidence>
<dbReference type="Pfam" id="PF03931">
    <property type="entry name" value="Skp1_POZ"/>
    <property type="match status" value="1"/>
</dbReference>
<dbReference type="InterPro" id="IPR016897">
    <property type="entry name" value="SKP1"/>
</dbReference>
<evidence type="ECO:0000256" key="1">
    <source>
        <dbReference type="ARBA" id="ARBA00004906"/>
    </source>
</evidence>
<dbReference type="GO" id="GO:0009867">
    <property type="term" value="P:jasmonic acid mediated signaling pathway"/>
    <property type="evidence" value="ECO:0007669"/>
    <property type="project" value="UniProtKB-ARBA"/>
</dbReference>
<dbReference type="Gene3D" id="3.30.710.10">
    <property type="entry name" value="Potassium Channel Kv1.1, Chain A"/>
    <property type="match status" value="1"/>
</dbReference>
<evidence type="ECO:0000259" key="5">
    <source>
        <dbReference type="Pfam" id="PF03931"/>
    </source>
</evidence>
<name>A0A8J5LVI0_ZINOF</name>
<dbReference type="AlphaFoldDB" id="A0A8J5LVI0"/>
<comment type="caution">
    <text evidence="6">The sequence shown here is derived from an EMBL/GenBank/DDBJ whole genome shotgun (WGS) entry which is preliminary data.</text>
</comment>
<evidence type="ECO:0000313" key="6">
    <source>
        <dbReference type="EMBL" id="KAG6536928.1"/>
    </source>
</evidence>
<protein>
    <recommendedName>
        <fullName evidence="5">SKP1 component POZ domain-containing protein</fullName>
    </recommendedName>
</protein>
<comment type="similarity">
    <text evidence="2">Belongs to the SKP1 family.</text>
</comment>
<dbReference type="InterPro" id="IPR011333">
    <property type="entry name" value="SKP1/BTB/POZ_sf"/>
</dbReference>
<accession>A0A8J5LVI0</accession>
<dbReference type="GO" id="GO:0006511">
    <property type="term" value="P:ubiquitin-dependent protein catabolic process"/>
    <property type="evidence" value="ECO:0007669"/>
    <property type="project" value="InterPro"/>
</dbReference>
<dbReference type="GO" id="GO:0016567">
    <property type="term" value="P:protein ubiquitination"/>
    <property type="evidence" value="ECO:0007669"/>
    <property type="project" value="UniProtKB-UniPathway"/>
</dbReference>
<comment type="pathway">
    <text evidence="1">Protein modification; protein ubiquitination.</text>
</comment>
<dbReference type="EMBL" id="JACMSC010000001">
    <property type="protein sequence ID" value="KAG6536928.1"/>
    <property type="molecule type" value="Genomic_DNA"/>
</dbReference>
<evidence type="ECO:0000256" key="4">
    <source>
        <dbReference type="SAM" id="MobiDB-lite"/>
    </source>
</evidence>
<dbReference type="SUPFAM" id="SSF54695">
    <property type="entry name" value="POZ domain"/>
    <property type="match status" value="1"/>
</dbReference>
<evidence type="ECO:0000256" key="2">
    <source>
        <dbReference type="ARBA" id="ARBA00009993"/>
    </source>
</evidence>
<reference evidence="6 7" key="1">
    <citation type="submission" date="2020-08" db="EMBL/GenBank/DDBJ databases">
        <title>Plant Genome Project.</title>
        <authorList>
            <person name="Zhang R.-G."/>
        </authorList>
    </citation>
    <scope>NUCLEOTIDE SEQUENCE [LARGE SCALE GENOMIC DNA]</scope>
    <source>
        <tissue evidence="6">Rhizome</tissue>
    </source>
</reference>
<dbReference type="InterPro" id="IPR016073">
    <property type="entry name" value="Skp1_comp_POZ"/>
</dbReference>
<dbReference type="Proteomes" id="UP000734854">
    <property type="component" value="Unassembled WGS sequence"/>
</dbReference>
<organism evidence="6 7">
    <name type="scientific">Zingiber officinale</name>
    <name type="common">Ginger</name>
    <name type="synonym">Amomum zingiber</name>
    <dbReference type="NCBI Taxonomy" id="94328"/>
    <lineage>
        <taxon>Eukaryota</taxon>
        <taxon>Viridiplantae</taxon>
        <taxon>Streptophyta</taxon>
        <taxon>Embryophyta</taxon>
        <taxon>Tracheophyta</taxon>
        <taxon>Spermatophyta</taxon>
        <taxon>Magnoliopsida</taxon>
        <taxon>Liliopsida</taxon>
        <taxon>Zingiberales</taxon>
        <taxon>Zingiberaceae</taxon>
        <taxon>Zingiber</taxon>
    </lineage>
</organism>
<feature type="region of interest" description="Disordered" evidence="4">
    <location>
        <begin position="62"/>
        <end position="81"/>
    </location>
</feature>
<dbReference type="SMART" id="SM00512">
    <property type="entry name" value="Skp1"/>
    <property type="match status" value="1"/>
</dbReference>
<dbReference type="PANTHER" id="PTHR11165">
    <property type="entry name" value="SKP1"/>
    <property type="match status" value="1"/>
</dbReference>
<sequence length="108" mass="12029">MITLRSSNDEVFEVEVIAMESHTIKYMIKDDWANNGIPLPNLSSRILVKVVEYCKEYINVATSKSSSEDTTKSKISDEDLNAPYEVSPGPCRATVCQPMCQAQANQPN</sequence>
<keyword evidence="3" id="KW-0833">Ubl conjugation pathway</keyword>
<evidence type="ECO:0000256" key="3">
    <source>
        <dbReference type="ARBA" id="ARBA00022786"/>
    </source>
</evidence>
<feature type="compositionally biased region" description="Basic and acidic residues" evidence="4">
    <location>
        <begin position="66"/>
        <end position="77"/>
    </location>
</feature>
<feature type="domain" description="SKP1 component POZ" evidence="5">
    <location>
        <begin position="1"/>
        <end position="57"/>
    </location>
</feature>